<dbReference type="PANTHER" id="PTHR43531:SF11">
    <property type="entry name" value="METHYL-ACCEPTING CHEMOTAXIS PROTEIN 3"/>
    <property type="match status" value="1"/>
</dbReference>
<sequence>MLRLFSASIVRQIVAITLVLLAFSTAAIVCVTYYNLSAYVMTSAVSDAKDASRTMAVLYGASDAGVRVDVSNNELASVTEEKLPSLGDHVLVDRTAQSIAGVATVFERQGGDYVRVSTNVKKENGDRAVGTKLATDHPAQAVLAKGEAYYGPADLFGRKFMTGYFPVKNTAGSNVGILFIGIPMEVYYSSLQQLLMLVAGVGVAVLLLVGVVAYFAIRASIRPLEALTATIHTISDGNLNGPIPCVEKQNEFGAIGRALALFRDNARARLTLEVQAAEQRQLSDDERARNDAEKRALDGQIDFAVNQLAAGLGRLARGDVSQTIQTPFVGRLEQLRVDFNASLVRLQETLARIRDNTASIQNNSGAMLASADELSKRTEAQAANLEETAAAVEQITVTVKSSAVRAREANEAVSATKKNADSSGAVVSDAVAAMNRIEEASKQIEQIIEVIDDIAFQTNLLALNAGIEAARAGEAGKGFAVVAQEVRELAQRSADAAREIKGLIEKSTREVMAGSGLVQKTGAVLATISQEIVAISSHVETIATASQDQSAALQEVNGAVNAMDQMTQQNAAMVEETTEASRKLANEADALMTLVQQFRFEAAQDYDRVRQAA</sequence>
<comment type="subcellular location">
    <subcellularLocation>
        <location evidence="1">Membrane</location>
    </subcellularLocation>
</comment>
<dbReference type="SMART" id="SM00283">
    <property type="entry name" value="MA"/>
    <property type="match status" value="1"/>
</dbReference>
<evidence type="ECO:0000259" key="7">
    <source>
        <dbReference type="PROSITE" id="PS50111"/>
    </source>
</evidence>
<dbReference type="GO" id="GO:0006935">
    <property type="term" value="P:chemotaxis"/>
    <property type="evidence" value="ECO:0007669"/>
    <property type="project" value="UniProtKB-KW"/>
</dbReference>
<dbReference type="GO" id="GO:0016020">
    <property type="term" value="C:membrane"/>
    <property type="evidence" value="ECO:0007669"/>
    <property type="project" value="UniProtKB-SubCell"/>
</dbReference>
<evidence type="ECO:0000256" key="5">
    <source>
        <dbReference type="SAM" id="Coils"/>
    </source>
</evidence>
<organism evidence="9 10">
    <name type="scientific">Rhizobium grahamii CCGE 502</name>
    <dbReference type="NCBI Taxonomy" id="990285"/>
    <lineage>
        <taxon>Bacteria</taxon>
        <taxon>Pseudomonadati</taxon>
        <taxon>Pseudomonadota</taxon>
        <taxon>Alphaproteobacteria</taxon>
        <taxon>Hyphomicrobiales</taxon>
        <taxon>Rhizobiaceae</taxon>
        <taxon>Rhizobium/Agrobacterium group</taxon>
        <taxon>Rhizobium</taxon>
    </lineage>
</organism>
<feature type="domain" description="HAMP" evidence="8">
    <location>
        <begin position="299"/>
        <end position="351"/>
    </location>
</feature>
<dbReference type="Gene3D" id="1.10.287.950">
    <property type="entry name" value="Methyl-accepting chemotaxis protein"/>
    <property type="match status" value="1"/>
</dbReference>
<dbReference type="AlphaFoldDB" id="S3HLN1"/>
<name>S3HLN1_9HYPH</name>
<keyword evidence="10" id="KW-1185">Reference proteome</keyword>
<dbReference type="CDD" id="cd06225">
    <property type="entry name" value="HAMP"/>
    <property type="match status" value="1"/>
</dbReference>
<keyword evidence="6" id="KW-1133">Transmembrane helix</keyword>
<dbReference type="PROSITE" id="PS50885">
    <property type="entry name" value="HAMP"/>
    <property type="match status" value="2"/>
</dbReference>
<dbReference type="InterPro" id="IPR051310">
    <property type="entry name" value="MCP_chemotaxis"/>
</dbReference>
<keyword evidence="4" id="KW-0807">Transducer</keyword>
<reference evidence="9 10" key="1">
    <citation type="journal article" date="2012" name="J. Bacteriol.">
        <title>Genome sequence of Rhizobium grahamii CCGE502, a broad-host-range symbiont with low nodulation competitiveness in Phaseolus vulgaris.</title>
        <authorList>
            <person name="Althabegoiti M.J."/>
            <person name="Lozano L."/>
            <person name="Torres-Tejerizo G."/>
            <person name="Ormeno-Orrillo E."/>
            <person name="Rogel M.A."/>
            <person name="Gonzalez V."/>
            <person name="Martinez-Romero E."/>
        </authorList>
    </citation>
    <scope>NUCLEOTIDE SEQUENCE [LARGE SCALE GENOMIC DNA]</scope>
    <source>
        <strain evidence="9 10">CCGE 502</strain>
    </source>
</reference>
<feature type="transmembrane region" description="Helical" evidence="6">
    <location>
        <begin position="12"/>
        <end position="34"/>
    </location>
</feature>
<evidence type="ECO:0000256" key="6">
    <source>
        <dbReference type="SAM" id="Phobius"/>
    </source>
</evidence>
<dbReference type="Gene3D" id="6.10.340.10">
    <property type="match status" value="1"/>
</dbReference>
<dbReference type="SMART" id="SM00304">
    <property type="entry name" value="HAMP"/>
    <property type="match status" value="2"/>
</dbReference>
<keyword evidence="6" id="KW-0472">Membrane</keyword>
<dbReference type="eggNOG" id="COG0840">
    <property type="taxonomic scope" value="Bacteria"/>
</dbReference>
<dbReference type="STRING" id="990285.RGCCGE502_03632"/>
<evidence type="ECO:0000256" key="2">
    <source>
        <dbReference type="ARBA" id="ARBA00022500"/>
    </source>
</evidence>
<dbReference type="InterPro" id="IPR003660">
    <property type="entry name" value="HAMP_dom"/>
</dbReference>
<evidence type="ECO:0000256" key="3">
    <source>
        <dbReference type="ARBA" id="ARBA00029447"/>
    </source>
</evidence>
<dbReference type="HOGENOM" id="CLU_000445_107_20_5"/>
<dbReference type="PANTHER" id="PTHR43531">
    <property type="entry name" value="PROTEIN ICFG"/>
    <property type="match status" value="1"/>
</dbReference>
<dbReference type="FunFam" id="1.10.287.950:FF:000001">
    <property type="entry name" value="Methyl-accepting chemotaxis sensory transducer"/>
    <property type="match status" value="1"/>
</dbReference>
<keyword evidence="6" id="KW-0812">Transmembrane</keyword>
<keyword evidence="5" id="KW-0175">Coiled coil</keyword>
<dbReference type="Pfam" id="PF00015">
    <property type="entry name" value="MCPsignal"/>
    <property type="match status" value="1"/>
</dbReference>
<dbReference type="Pfam" id="PF00672">
    <property type="entry name" value="HAMP"/>
    <property type="match status" value="1"/>
</dbReference>
<comment type="caution">
    <text evidence="9">The sequence shown here is derived from an EMBL/GenBank/DDBJ whole genome shotgun (WGS) entry which is preliminary data.</text>
</comment>
<evidence type="ECO:0000256" key="4">
    <source>
        <dbReference type="PROSITE-ProRule" id="PRU00284"/>
    </source>
</evidence>
<dbReference type="PROSITE" id="PS50111">
    <property type="entry name" value="CHEMOTAXIS_TRANSDUC_2"/>
    <property type="match status" value="1"/>
</dbReference>
<feature type="transmembrane region" description="Helical" evidence="6">
    <location>
        <begin position="194"/>
        <end position="217"/>
    </location>
</feature>
<keyword evidence="2" id="KW-0145">Chemotaxis</keyword>
<dbReference type="SUPFAM" id="SSF103190">
    <property type="entry name" value="Sensory domain-like"/>
    <property type="match status" value="1"/>
</dbReference>
<feature type="domain" description="Methyl-accepting transducer" evidence="7">
    <location>
        <begin position="356"/>
        <end position="585"/>
    </location>
</feature>
<dbReference type="SUPFAM" id="SSF158472">
    <property type="entry name" value="HAMP domain-like"/>
    <property type="match status" value="1"/>
</dbReference>
<dbReference type="SUPFAM" id="SSF58104">
    <property type="entry name" value="Methyl-accepting chemotaxis protein (MCP) signaling domain"/>
    <property type="match status" value="1"/>
</dbReference>
<comment type="similarity">
    <text evidence="3">Belongs to the methyl-accepting chemotaxis (MCP) protein family.</text>
</comment>
<proteinExistence type="inferred from homology"/>
<dbReference type="EMBL" id="AEYE02000004">
    <property type="protein sequence ID" value="EPE99762.1"/>
    <property type="molecule type" value="Genomic_DNA"/>
</dbReference>
<dbReference type="InterPro" id="IPR033462">
    <property type="entry name" value="Cache_3-Cache_2"/>
</dbReference>
<dbReference type="InterPro" id="IPR004089">
    <property type="entry name" value="MCPsignal_dom"/>
</dbReference>
<dbReference type="InterPro" id="IPR029151">
    <property type="entry name" value="Sensor-like_sf"/>
</dbReference>
<dbReference type="Pfam" id="PF17201">
    <property type="entry name" value="Cache_3-Cache_2"/>
    <property type="match status" value="1"/>
</dbReference>
<feature type="domain" description="HAMP" evidence="8">
    <location>
        <begin position="218"/>
        <end position="271"/>
    </location>
</feature>
<dbReference type="Proteomes" id="UP000014411">
    <property type="component" value="Unassembled WGS sequence"/>
</dbReference>
<dbReference type="RefSeq" id="WP_016552808.1">
    <property type="nucleotide sequence ID" value="NZ_AEYE02000004.1"/>
</dbReference>
<dbReference type="CDD" id="cd11386">
    <property type="entry name" value="MCP_signal"/>
    <property type="match status" value="1"/>
</dbReference>
<evidence type="ECO:0000256" key="1">
    <source>
        <dbReference type="ARBA" id="ARBA00004370"/>
    </source>
</evidence>
<feature type="coiled-coil region" evidence="5">
    <location>
        <begin position="343"/>
        <end position="395"/>
    </location>
</feature>
<dbReference type="GO" id="GO:0007165">
    <property type="term" value="P:signal transduction"/>
    <property type="evidence" value="ECO:0007669"/>
    <property type="project" value="UniProtKB-KW"/>
</dbReference>
<protein>
    <submittedName>
        <fullName evidence="9">Methyl-accepting chemotaxis protein</fullName>
    </submittedName>
</protein>
<evidence type="ECO:0000313" key="9">
    <source>
        <dbReference type="EMBL" id="EPE99762.1"/>
    </source>
</evidence>
<dbReference type="eggNOG" id="COG2972">
    <property type="taxonomic scope" value="Bacteria"/>
</dbReference>
<accession>S3HLN1</accession>
<evidence type="ECO:0000313" key="10">
    <source>
        <dbReference type="Proteomes" id="UP000014411"/>
    </source>
</evidence>
<evidence type="ECO:0000259" key="8">
    <source>
        <dbReference type="PROSITE" id="PS50885"/>
    </source>
</evidence>
<gene>
    <name evidence="9" type="ORF">RGCCGE502_03632</name>
</gene>